<accession>A0AAN6SWY9</accession>
<name>A0AAN6SWY9_9PEZI</name>
<protein>
    <submittedName>
        <fullName evidence="1">Uncharacterized protein</fullName>
    </submittedName>
</protein>
<proteinExistence type="predicted"/>
<reference evidence="1" key="1">
    <citation type="journal article" date="2023" name="Mol. Phylogenet. Evol.">
        <title>Genome-scale phylogeny and comparative genomics of the fungal order Sordariales.</title>
        <authorList>
            <person name="Hensen N."/>
            <person name="Bonometti L."/>
            <person name="Westerberg I."/>
            <person name="Brannstrom I.O."/>
            <person name="Guillou S."/>
            <person name="Cros-Aarteil S."/>
            <person name="Calhoun S."/>
            <person name="Haridas S."/>
            <person name="Kuo A."/>
            <person name="Mondo S."/>
            <person name="Pangilinan J."/>
            <person name="Riley R."/>
            <person name="LaButti K."/>
            <person name="Andreopoulos B."/>
            <person name="Lipzen A."/>
            <person name="Chen C."/>
            <person name="Yan M."/>
            <person name="Daum C."/>
            <person name="Ng V."/>
            <person name="Clum A."/>
            <person name="Steindorff A."/>
            <person name="Ohm R.A."/>
            <person name="Martin F."/>
            <person name="Silar P."/>
            <person name="Natvig D.O."/>
            <person name="Lalanne C."/>
            <person name="Gautier V."/>
            <person name="Ament-Velasquez S.L."/>
            <person name="Kruys A."/>
            <person name="Hutchinson M.I."/>
            <person name="Powell A.J."/>
            <person name="Barry K."/>
            <person name="Miller A.N."/>
            <person name="Grigoriev I.V."/>
            <person name="Debuchy R."/>
            <person name="Gladieux P."/>
            <person name="Hiltunen Thoren M."/>
            <person name="Johannesson H."/>
        </authorList>
    </citation>
    <scope>NUCLEOTIDE SEQUENCE</scope>
    <source>
        <strain evidence="1">CBS 757.83</strain>
    </source>
</reference>
<gene>
    <name evidence="1" type="ORF">N658DRAFT_511673</name>
</gene>
<dbReference type="Proteomes" id="UP001305647">
    <property type="component" value="Unassembled WGS sequence"/>
</dbReference>
<dbReference type="EMBL" id="MU863764">
    <property type="protein sequence ID" value="KAK4095894.1"/>
    <property type="molecule type" value="Genomic_DNA"/>
</dbReference>
<sequence>MSVPVLGSSWHCTQKPPLLEPFKHVEHCLDADTSFPNLLPKGVRKVVAFCGQDFAELFIQDALDFGG</sequence>
<evidence type="ECO:0000313" key="1">
    <source>
        <dbReference type="EMBL" id="KAK4095894.1"/>
    </source>
</evidence>
<evidence type="ECO:0000313" key="2">
    <source>
        <dbReference type="Proteomes" id="UP001305647"/>
    </source>
</evidence>
<keyword evidence="2" id="KW-1185">Reference proteome</keyword>
<reference evidence="1" key="2">
    <citation type="submission" date="2023-05" db="EMBL/GenBank/DDBJ databases">
        <authorList>
            <consortium name="Lawrence Berkeley National Laboratory"/>
            <person name="Steindorff A."/>
            <person name="Hensen N."/>
            <person name="Bonometti L."/>
            <person name="Westerberg I."/>
            <person name="Brannstrom I.O."/>
            <person name="Guillou S."/>
            <person name="Cros-Aarteil S."/>
            <person name="Calhoun S."/>
            <person name="Haridas S."/>
            <person name="Kuo A."/>
            <person name="Mondo S."/>
            <person name="Pangilinan J."/>
            <person name="Riley R."/>
            <person name="Labutti K."/>
            <person name="Andreopoulos B."/>
            <person name="Lipzen A."/>
            <person name="Chen C."/>
            <person name="Yanf M."/>
            <person name="Daum C."/>
            <person name="Ng V."/>
            <person name="Clum A."/>
            <person name="Ohm R."/>
            <person name="Martin F."/>
            <person name="Silar P."/>
            <person name="Natvig D."/>
            <person name="Lalanne C."/>
            <person name="Gautier V."/>
            <person name="Ament-Velasquez S.L."/>
            <person name="Kruys A."/>
            <person name="Hutchinson M.I."/>
            <person name="Powell A.J."/>
            <person name="Barry K."/>
            <person name="Miller A.N."/>
            <person name="Grigoriev I.V."/>
            <person name="Debuchy R."/>
            <person name="Gladieux P."/>
            <person name="Thoren M.H."/>
            <person name="Johannesson H."/>
        </authorList>
    </citation>
    <scope>NUCLEOTIDE SEQUENCE</scope>
    <source>
        <strain evidence="1">CBS 757.83</strain>
    </source>
</reference>
<comment type="caution">
    <text evidence="1">The sequence shown here is derived from an EMBL/GenBank/DDBJ whole genome shotgun (WGS) entry which is preliminary data.</text>
</comment>
<organism evidence="1 2">
    <name type="scientific">Parathielavia hyrcaniae</name>
    <dbReference type="NCBI Taxonomy" id="113614"/>
    <lineage>
        <taxon>Eukaryota</taxon>
        <taxon>Fungi</taxon>
        <taxon>Dikarya</taxon>
        <taxon>Ascomycota</taxon>
        <taxon>Pezizomycotina</taxon>
        <taxon>Sordariomycetes</taxon>
        <taxon>Sordariomycetidae</taxon>
        <taxon>Sordariales</taxon>
        <taxon>Chaetomiaceae</taxon>
        <taxon>Parathielavia</taxon>
    </lineage>
</organism>
<dbReference type="AlphaFoldDB" id="A0AAN6SWY9"/>